<dbReference type="InterPro" id="IPR001279">
    <property type="entry name" value="Metallo-B-lactamas"/>
</dbReference>
<evidence type="ECO:0000313" key="7">
    <source>
        <dbReference type="EMBL" id="EAS45265.1"/>
    </source>
</evidence>
<dbReference type="InterPro" id="IPR052195">
    <property type="entry name" value="Bact_Alkyl/Aryl-Sulfatase"/>
</dbReference>
<dbReference type="SMART" id="SM00849">
    <property type="entry name" value="Lactamase_B"/>
    <property type="match status" value="1"/>
</dbReference>
<keyword evidence="1" id="KW-0479">Metal-binding</keyword>
<dbReference type="Pfam" id="PF00753">
    <property type="entry name" value="Lactamase_B"/>
    <property type="match status" value="1"/>
</dbReference>
<dbReference type="GO" id="GO:0046983">
    <property type="term" value="F:protein dimerization activity"/>
    <property type="evidence" value="ECO:0007669"/>
    <property type="project" value="InterPro"/>
</dbReference>
<dbReference type="PANTHER" id="PTHR43223:SF1">
    <property type="entry name" value="ALKYL_ARYL-SULFATASE BDS1"/>
    <property type="match status" value="1"/>
</dbReference>
<dbReference type="GO" id="GO:0030288">
    <property type="term" value="C:outer membrane-bounded periplasmic space"/>
    <property type="evidence" value="ECO:0007669"/>
    <property type="project" value="TreeGrafter"/>
</dbReference>
<evidence type="ECO:0000313" key="8">
    <source>
        <dbReference type="Proteomes" id="UP000003789"/>
    </source>
</evidence>
<reference evidence="7 8" key="1">
    <citation type="submission" date="2006-03" db="EMBL/GenBank/DDBJ databases">
        <authorList>
            <person name="Bartlett D.H."/>
            <person name="Valle G."/>
            <person name="Lauro F.M."/>
            <person name="Vezzi A."/>
            <person name="Simonato F."/>
            <person name="Eloe E."/>
            <person name="Vitulo N."/>
            <person name="Stratton T.K."/>
            <person name="D'angelo M."/>
            <person name="Ferriera S."/>
            <person name="Johnson J."/>
            <person name="Kravitz S."/>
            <person name="Beeson K."/>
            <person name="Sutton G."/>
            <person name="Rogers Y."/>
            <person name="Friedman R."/>
            <person name="Frazier M."/>
            <person name="Venter J.C."/>
        </authorList>
    </citation>
    <scope>NUCLEOTIDE SEQUENCE [LARGE SCALE GENOMIC DNA]</scope>
    <source>
        <strain evidence="7 8">3TCK</strain>
    </source>
</reference>
<evidence type="ECO:0000256" key="4">
    <source>
        <dbReference type="ARBA" id="ARBA00033751"/>
    </source>
</evidence>
<dbReference type="RefSeq" id="WP_006228568.1">
    <property type="nucleotide sequence ID" value="NZ_CH724134.1"/>
</dbReference>
<dbReference type="SUPFAM" id="SSF55718">
    <property type="entry name" value="SCP-like"/>
    <property type="match status" value="1"/>
</dbReference>
<dbReference type="InterPro" id="IPR029229">
    <property type="entry name" value="Alkyl_sulf_C"/>
</dbReference>
<name>Q1ZB77_9GAMM</name>
<dbReference type="GO" id="GO:0018741">
    <property type="term" value="F:linear primary-alkylsulfatase activity"/>
    <property type="evidence" value="ECO:0007669"/>
    <property type="project" value="InterPro"/>
</dbReference>
<dbReference type="HOGENOM" id="CLU_014655_1_0_6"/>
<dbReference type="AlphaFoldDB" id="Q1ZB77"/>
<dbReference type="Proteomes" id="UP000003789">
    <property type="component" value="Unassembled WGS sequence"/>
</dbReference>
<keyword evidence="5" id="KW-0732">Signal</keyword>
<dbReference type="CDD" id="cd07710">
    <property type="entry name" value="arylsulfatase_Sdsa1-like_MBL-fold"/>
    <property type="match status" value="1"/>
</dbReference>
<dbReference type="InterPro" id="IPR029228">
    <property type="entry name" value="Alkyl_sulf_dimr"/>
</dbReference>
<dbReference type="Gene3D" id="3.30.1050.10">
    <property type="entry name" value="SCP2 sterol-binding domain"/>
    <property type="match status" value="1"/>
</dbReference>
<dbReference type="GO" id="GO:0018909">
    <property type="term" value="P:dodecyl sulfate metabolic process"/>
    <property type="evidence" value="ECO:0007669"/>
    <property type="project" value="InterPro"/>
</dbReference>
<feature type="signal peptide" evidence="5">
    <location>
        <begin position="1"/>
        <end position="19"/>
    </location>
</feature>
<feature type="chain" id="PRO_5004198765" description="Metallo-beta-lactamase domain-containing protein" evidence="5">
    <location>
        <begin position="20"/>
        <end position="685"/>
    </location>
</feature>
<dbReference type="SUPFAM" id="SSF56281">
    <property type="entry name" value="Metallo-hydrolase/oxidoreductase"/>
    <property type="match status" value="1"/>
</dbReference>
<sequence>MKTKLLPLALAIAAPFSYANSNLITLPEFTAESKAATETTAEFNQSLREKLNFADKKDFKLADKGLIAREDNLKIISKDGKNVAWELGNYDFLLEGKDFDTVNPSMQRQAVLNMKHGLFEVRDGVYQVRGYDLANITFIRSDNGWIVFDPLTIPETAEAAYTLFKKHVKDGNLPIKAVVYSHSHADHFGGVKGIVSQQEVNEGKVQIIAPRGFTKHSISENILAGTAMSRRVLYQYGTALDKGPQGQVDAAIGKSVASGELSLIIPTKEIKDDIETITVDGLEMVMQNAPETEAPSEMNTYIPEYKTYWGAETTVGGLHNVYTLRGAFVRDTLQWADVINEALYSFGHDAETLIASHTWPRWGNDNIVDFLEKQRDMYGYIHDESLRLANHGVNINDIQDEFYVPDALSNEWYLRGYHGSYHRNAKAVINKYLGYFDMNPATLIPLSTKDSADRYVADFGTENIMNAGFKAFKKGEYRWCAEIVNKVVFAEPTNKQARFLQADCLEQLGYQSESSGERNVFLVGVDELRHGISKGASTKTASADMIQNMPTSDFLNYMGVRLNGPKAAEAGFEMRANLIVKDDNEKFAVEVKNGRLSSIEGFDVINPDFSLTMNRSAFTKLLTQTATMQELIKTGEVEFDGTLDKLGELTGYLDNFEAYFNIIEPQDHSGYSYGKSKTQESPINR</sequence>
<dbReference type="GO" id="GO:0046872">
    <property type="term" value="F:metal ion binding"/>
    <property type="evidence" value="ECO:0007669"/>
    <property type="project" value="UniProtKB-KW"/>
</dbReference>
<dbReference type="InterPro" id="IPR044097">
    <property type="entry name" value="Bds1/SdsA1_MBL-fold"/>
</dbReference>
<comment type="similarity">
    <text evidence="4">Belongs to the metallo-beta-lactamase superfamily. Type III sulfatase family.</text>
</comment>
<dbReference type="Pfam" id="PF14864">
    <property type="entry name" value="Alkyl_sulf_C"/>
    <property type="match status" value="1"/>
</dbReference>
<dbReference type="EMBL" id="AAPH01000001">
    <property type="protein sequence ID" value="EAS45265.1"/>
    <property type="molecule type" value="Genomic_DNA"/>
</dbReference>
<dbReference type="Gene3D" id="1.25.40.880">
    <property type="entry name" value="Alkyl sulfatase, dimerisation domain"/>
    <property type="match status" value="1"/>
</dbReference>
<keyword evidence="2" id="KW-0378">Hydrolase</keyword>
<dbReference type="InterPro" id="IPR036866">
    <property type="entry name" value="RibonucZ/Hydroxyglut_hydro"/>
</dbReference>
<accession>Q1ZB77</accession>
<protein>
    <recommendedName>
        <fullName evidence="6">Metallo-beta-lactamase domain-containing protein</fullName>
    </recommendedName>
</protein>
<dbReference type="PANTHER" id="PTHR43223">
    <property type="entry name" value="ALKYL/ARYL-SULFATASE"/>
    <property type="match status" value="1"/>
</dbReference>
<evidence type="ECO:0000256" key="2">
    <source>
        <dbReference type="ARBA" id="ARBA00022801"/>
    </source>
</evidence>
<organism evidence="7 8">
    <name type="scientific">Photobacterium profundum 3TCK</name>
    <dbReference type="NCBI Taxonomy" id="314280"/>
    <lineage>
        <taxon>Bacteria</taxon>
        <taxon>Pseudomonadati</taxon>
        <taxon>Pseudomonadota</taxon>
        <taxon>Gammaproteobacteria</taxon>
        <taxon>Vibrionales</taxon>
        <taxon>Vibrionaceae</taxon>
        <taxon>Photobacterium</taxon>
    </lineage>
</organism>
<evidence type="ECO:0000259" key="6">
    <source>
        <dbReference type="SMART" id="SM00849"/>
    </source>
</evidence>
<keyword evidence="3" id="KW-0862">Zinc</keyword>
<evidence type="ECO:0000256" key="3">
    <source>
        <dbReference type="ARBA" id="ARBA00022833"/>
    </source>
</evidence>
<gene>
    <name evidence="7" type="ORF">P3TCK_02791</name>
</gene>
<dbReference type="Pfam" id="PF14863">
    <property type="entry name" value="Alkyl_sulf_dimr"/>
    <property type="match status" value="1"/>
</dbReference>
<dbReference type="OrthoDB" id="9815874at2"/>
<dbReference type="FunFam" id="3.60.15.30:FF:000001">
    <property type="entry name" value="Alkyl/aryl-sulfatase BDS1"/>
    <property type="match status" value="1"/>
</dbReference>
<dbReference type="Gene3D" id="3.60.15.30">
    <property type="entry name" value="Metallo-beta-lactamase domain"/>
    <property type="match status" value="1"/>
</dbReference>
<feature type="domain" description="Metallo-beta-lactamase" evidence="6">
    <location>
        <begin position="133"/>
        <end position="357"/>
    </location>
</feature>
<dbReference type="InterPro" id="IPR036527">
    <property type="entry name" value="SCP2_sterol-bd_dom_sf"/>
</dbReference>
<dbReference type="InterPro" id="IPR038536">
    <property type="entry name" value="Alkyl/aryl-sulf_dimr_sf"/>
</dbReference>
<comment type="caution">
    <text evidence="7">The sequence shown here is derived from an EMBL/GenBank/DDBJ whole genome shotgun (WGS) entry which is preliminary data.</text>
</comment>
<evidence type="ECO:0000256" key="1">
    <source>
        <dbReference type="ARBA" id="ARBA00022723"/>
    </source>
</evidence>
<evidence type="ECO:0000256" key="5">
    <source>
        <dbReference type="SAM" id="SignalP"/>
    </source>
</evidence>
<proteinExistence type="inferred from homology"/>